<dbReference type="InterPro" id="IPR008962">
    <property type="entry name" value="PapD-like_sf"/>
</dbReference>
<dbReference type="PANTHER" id="PTHR30251:SF0">
    <property type="entry name" value="FIMBRIAL CHAPERONE PROTEIN ELFD-RELATED"/>
    <property type="match status" value="1"/>
</dbReference>
<organism evidence="10 11">
    <name type="scientific">Providencia stuartii</name>
    <dbReference type="NCBI Taxonomy" id="588"/>
    <lineage>
        <taxon>Bacteria</taxon>
        <taxon>Pseudomonadati</taxon>
        <taxon>Pseudomonadota</taxon>
        <taxon>Gammaproteobacteria</taxon>
        <taxon>Enterobacterales</taxon>
        <taxon>Morganellaceae</taxon>
        <taxon>Providencia</taxon>
    </lineage>
</organism>
<comment type="caution">
    <text evidence="10">The sequence shown here is derived from an EMBL/GenBank/DDBJ whole genome shotgun (WGS) entry which is preliminary data.</text>
</comment>
<evidence type="ECO:0000259" key="8">
    <source>
        <dbReference type="Pfam" id="PF00345"/>
    </source>
</evidence>
<dbReference type="InterPro" id="IPR016147">
    <property type="entry name" value="Pili_assmbl_chaperone_N"/>
</dbReference>
<feature type="domain" description="Pili assembly chaperone C-terminal" evidence="9">
    <location>
        <begin position="174"/>
        <end position="230"/>
    </location>
</feature>
<name>A0A1S1HQP3_PROST</name>
<evidence type="ECO:0000256" key="6">
    <source>
        <dbReference type="SAM" id="MobiDB-lite"/>
    </source>
</evidence>
<dbReference type="SUPFAM" id="SSF49584">
    <property type="entry name" value="Periplasmic chaperone C-domain"/>
    <property type="match status" value="1"/>
</dbReference>
<feature type="signal peptide" evidence="7">
    <location>
        <begin position="1"/>
        <end position="21"/>
    </location>
</feature>
<evidence type="ECO:0000313" key="10">
    <source>
        <dbReference type="EMBL" id="OHT23726.1"/>
    </source>
</evidence>
<evidence type="ECO:0000256" key="7">
    <source>
        <dbReference type="SAM" id="SignalP"/>
    </source>
</evidence>
<dbReference type="Gene3D" id="2.60.40.10">
    <property type="entry name" value="Immunoglobulins"/>
    <property type="match status" value="2"/>
</dbReference>
<dbReference type="InterPro" id="IPR036316">
    <property type="entry name" value="Pili_assmbl_chap_C_dom_sf"/>
</dbReference>
<dbReference type="Pfam" id="PF02753">
    <property type="entry name" value="PapD_C"/>
    <property type="match status" value="1"/>
</dbReference>
<dbReference type="PANTHER" id="PTHR30251">
    <property type="entry name" value="PILUS ASSEMBLY CHAPERONE"/>
    <property type="match status" value="1"/>
</dbReference>
<feature type="region of interest" description="Disordered" evidence="6">
    <location>
        <begin position="219"/>
        <end position="239"/>
    </location>
</feature>
<dbReference type="EMBL" id="LVIE01000173">
    <property type="protein sequence ID" value="OHT23726.1"/>
    <property type="molecule type" value="Genomic_DNA"/>
</dbReference>
<reference evidence="10 11" key="1">
    <citation type="submission" date="2016-03" db="EMBL/GenBank/DDBJ databases">
        <title>Genome sequence of Providencia stuartii strain, isolated from the salivary glands of larval Lucilia sericata.</title>
        <authorList>
            <person name="Yuan Y."/>
            <person name="Zhang Y."/>
            <person name="Fu S."/>
            <person name="Crippen T.L."/>
            <person name="Visi D."/>
            <person name="Benbow M.E."/>
            <person name="Allen M."/>
            <person name="Tomberlin J.K."/>
            <person name="Sze S.-H."/>
            <person name="Tarone A.M."/>
        </authorList>
    </citation>
    <scope>NUCLEOTIDE SEQUENCE [LARGE SCALE GENOMIC DNA]</scope>
    <source>
        <strain evidence="10 11">Crippen</strain>
    </source>
</reference>
<evidence type="ECO:0000256" key="3">
    <source>
        <dbReference type="ARBA" id="ARBA00022729"/>
    </source>
</evidence>
<dbReference type="InterPro" id="IPR016148">
    <property type="entry name" value="Pili_assmbl_chaperone_C"/>
</dbReference>
<evidence type="ECO:0000313" key="11">
    <source>
        <dbReference type="Proteomes" id="UP000179588"/>
    </source>
</evidence>
<evidence type="ECO:0008006" key="12">
    <source>
        <dbReference type="Google" id="ProtNLM"/>
    </source>
</evidence>
<keyword evidence="4" id="KW-0574">Periplasm</keyword>
<dbReference type="Proteomes" id="UP000179588">
    <property type="component" value="Unassembled WGS sequence"/>
</dbReference>
<evidence type="ECO:0000256" key="1">
    <source>
        <dbReference type="ARBA" id="ARBA00004418"/>
    </source>
</evidence>
<accession>A0A1S1HQP3</accession>
<keyword evidence="3 7" id="KW-0732">Signal</keyword>
<evidence type="ECO:0000256" key="5">
    <source>
        <dbReference type="ARBA" id="ARBA00023186"/>
    </source>
</evidence>
<feature type="domain" description="Pili assembly chaperone N-terminal" evidence="8">
    <location>
        <begin position="29"/>
        <end position="151"/>
    </location>
</feature>
<comment type="subcellular location">
    <subcellularLocation>
        <location evidence="1">Periplasm</location>
    </subcellularLocation>
</comment>
<dbReference type="GO" id="GO:0030288">
    <property type="term" value="C:outer membrane-bounded periplasmic space"/>
    <property type="evidence" value="ECO:0007669"/>
    <property type="project" value="InterPro"/>
</dbReference>
<dbReference type="PRINTS" id="PR00969">
    <property type="entry name" value="CHAPERONPILI"/>
</dbReference>
<protein>
    <recommendedName>
        <fullName evidence="12">Chaperone protein fimC</fullName>
    </recommendedName>
</protein>
<dbReference type="InterPro" id="IPR001829">
    <property type="entry name" value="Pili_assmbl_chaperone_bac"/>
</dbReference>
<dbReference type="InterPro" id="IPR050643">
    <property type="entry name" value="Periplasmic_pilus_chap"/>
</dbReference>
<evidence type="ECO:0000256" key="4">
    <source>
        <dbReference type="ARBA" id="ARBA00022764"/>
    </source>
</evidence>
<dbReference type="Pfam" id="PF00345">
    <property type="entry name" value="PapD_N"/>
    <property type="match status" value="1"/>
</dbReference>
<comment type="similarity">
    <text evidence="2">Belongs to the periplasmic pilus chaperone family.</text>
</comment>
<keyword evidence="11" id="KW-1185">Reference proteome</keyword>
<evidence type="ECO:0000256" key="2">
    <source>
        <dbReference type="ARBA" id="ARBA00007399"/>
    </source>
</evidence>
<keyword evidence="5" id="KW-0143">Chaperone</keyword>
<dbReference type="InterPro" id="IPR013783">
    <property type="entry name" value="Ig-like_fold"/>
</dbReference>
<gene>
    <name evidence="10" type="ORF">A3Q29_20145</name>
</gene>
<dbReference type="AlphaFoldDB" id="A0A1S1HQP3"/>
<dbReference type="GO" id="GO:0071555">
    <property type="term" value="P:cell wall organization"/>
    <property type="evidence" value="ECO:0007669"/>
    <property type="project" value="InterPro"/>
</dbReference>
<evidence type="ECO:0000259" key="9">
    <source>
        <dbReference type="Pfam" id="PF02753"/>
    </source>
</evidence>
<sequence length="239" mass="25695">MNRYLIPALGILLSLSVTGYAAEPAGSGITFPLTRVIYPESAGNGITFTVTNNTDRVYLLQSRVIPAEAETDGPVPFIVIPPLTRFEPGAAVTLLIRRSGSVAETDRELLWRLALKAIPAQQSASGAPDGDAALVLALQNNLKLFYRPDSIAAPDTAERAAQLQFSQQGGYLTVTNPAPYYVTFSELQADGRAVETGGNRMLAPHSTVRYPVQRQVSSVSWSVTGDDGRQTGPHSRRLN</sequence>
<dbReference type="SUPFAM" id="SSF49354">
    <property type="entry name" value="PapD-like"/>
    <property type="match status" value="1"/>
</dbReference>
<feature type="chain" id="PRO_5010192713" description="Chaperone protein fimC" evidence="7">
    <location>
        <begin position="22"/>
        <end position="239"/>
    </location>
</feature>
<proteinExistence type="inferred from homology"/>